<dbReference type="InterPro" id="IPR011050">
    <property type="entry name" value="Pectin_lyase_fold/virulence"/>
</dbReference>
<organism evidence="1 2">
    <name type="scientific">Bartonella callosciuri</name>
    <dbReference type="NCBI Taxonomy" id="686223"/>
    <lineage>
        <taxon>Bacteria</taxon>
        <taxon>Pseudomonadati</taxon>
        <taxon>Pseudomonadota</taxon>
        <taxon>Alphaproteobacteria</taxon>
        <taxon>Hyphomicrobiales</taxon>
        <taxon>Bartonellaceae</taxon>
        <taxon>Bartonella</taxon>
    </lineage>
</organism>
<dbReference type="InterPro" id="IPR012332">
    <property type="entry name" value="Autotransporter_pectin_lyase_C"/>
</dbReference>
<gene>
    <name evidence="1" type="ORF">HNQ69_001072</name>
</gene>
<sequence length="148" mass="16365">MAVADLQLMCGSTWSFTKSKYKDLHKSDSTASSLSSISLSDSTLVFNQNASKGYQILRIGSEQYGGAYYDKAYSAEGNVQIKLSAFLNNDGLFDPQKTDRILIYGDVSGTSVIHMQNFSKISKKNISDGGSQSNFNCSSFWNSTRRFF</sequence>
<dbReference type="EMBL" id="JACHIM010000004">
    <property type="protein sequence ID" value="MBB5073939.1"/>
    <property type="molecule type" value="Genomic_DNA"/>
</dbReference>
<reference evidence="1 2" key="1">
    <citation type="submission" date="2020-08" db="EMBL/GenBank/DDBJ databases">
        <title>Genomic Encyclopedia of Type Strains, Phase IV (KMG-IV): sequencing the most valuable type-strain genomes for metagenomic binning, comparative biology and taxonomic classification.</title>
        <authorList>
            <person name="Goeker M."/>
        </authorList>
    </citation>
    <scope>NUCLEOTIDE SEQUENCE [LARGE SCALE GENOMIC DNA]</scope>
    <source>
        <strain evidence="1 2">DSM 28538</strain>
    </source>
</reference>
<accession>A0A840NXG2</accession>
<keyword evidence="2" id="KW-1185">Reference proteome</keyword>
<evidence type="ECO:0000313" key="2">
    <source>
        <dbReference type="Proteomes" id="UP000561417"/>
    </source>
</evidence>
<proteinExistence type="predicted"/>
<comment type="caution">
    <text evidence="1">The sequence shown here is derived from an EMBL/GenBank/DDBJ whole genome shotgun (WGS) entry which is preliminary data.</text>
</comment>
<dbReference type="AlphaFoldDB" id="A0A840NXG2"/>
<name>A0A840NXG2_9HYPH</name>
<protein>
    <submittedName>
        <fullName evidence="1">Uncharacterized protein</fullName>
    </submittedName>
</protein>
<dbReference type="Gene3D" id="2.160.20.20">
    <property type="match status" value="1"/>
</dbReference>
<dbReference type="Proteomes" id="UP000561417">
    <property type="component" value="Unassembled WGS sequence"/>
</dbReference>
<dbReference type="SUPFAM" id="SSF51126">
    <property type="entry name" value="Pectin lyase-like"/>
    <property type="match status" value="1"/>
</dbReference>
<evidence type="ECO:0000313" key="1">
    <source>
        <dbReference type="EMBL" id="MBB5073939.1"/>
    </source>
</evidence>